<dbReference type="EMBL" id="DVGD01000082">
    <property type="protein sequence ID" value="HIR09340.1"/>
    <property type="molecule type" value="Genomic_DNA"/>
</dbReference>
<dbReference type="SUPFAM" id="SSF55729">
    <property type="entry name" value="Acyl-CoA N-acyltransferases (Nat)"/>
    <property type="match status" value="1"/>
</dbReference>
<dbReference type="Proteomes" id="UP000824258">
    <property type="component" value="Unassembled WGS sequence"/>
</dbReference>
<dbReference type="GO" id="GO:0016747">
    <property type="term" value="F:acyltransferase activity, transferring groups other than amino-acyl groups"/>
    <property type="evidence" value="ECO:0007669"/>
    <property type="project" value="InterPro"/>
</dbReference>
<dbReference type="PROSITE" id="PS51186">
    <property type="entry name" value="GNAT"/>
    <property type="match status" value="1"/>
</dbReference>
<reference evidence="2" key="2">
    <citation type="journal article" date="2021" name="PeerJ">
        <title>Extensive microbial diversity within the chicken gut microbiome revealed by metagenomics and culture.</title>
        <authorList>
            <person name="Gilroy R."/>
            <person name="Ravi A."/>
            <person name="Getino M."/>
            <person name="Pursley I."/>
            <person name="Horton D.L."/>
            <person name="Alikhan N.F."/>
            <person name="Baker D."/>
            <person name="Gharbi K."/>
            <person name="Hall N."/>
            <person name="Watson M."/>
            <person name="Adriaenssens E.M."/>
            <person name="Foster-Nyarko E."/>
            <person name="Jarju S."/>
            <person name="Secka A."/>
            <person name="Antonio M."/>
            <person name="Oren A."/>
            <person name="Chaudhuri R.R."/>
            <person name="La Ragione R."/>
            <person name="Hildebrand F."/>
            <person name="Pallen M.J."/>
        </authorList>
    </citation>
    <scope>NUCLEOTIDE SEQUENCE</scope>
    <source>
        <strain evidence="2">ChiHjej9B8-7071</strain>
    </source>
</reference>
<dbReference type="Gene3D" id="3.40.630.30">
    <property type="match status" value="1"/>
</dbReference>
<dbReference type="InterPro" id="IPR016181">
    <property type="entry name" value="Acyl_CoA_acyltransferase"/>
</dbReference>
<dbReference type="CDD" id="cd04301">
    <property type="entry name" value="NAT_SF"/>
    <property type="match status" value="1"/>
</dbReference>
<comment type="caution">
    <text evidence="2">The sequence shown here is derived from an EMBL/GenBank/DDBJ whole genome shotgun (WGS) entry which is preliminary data.</text>
</comment>
<evidence type="ECO:0000259" key="1">
    <source>
        <dbReference type="PROSITE" id="PS51186"/>
    </source>
</evidence>
<proteinExistence type="predicted"/>
<dbReference type="InterPro" id="IPR000182">
    <property type="entry name" value="GNAT_dom"/>
</dbReference>
<evidence type="ECO:0000313" key="3">
    <source>
        <dbReference type="Proteomes" id="UP000824258"/>
    </source>
</evidence>
<dbReference type="PANTHER" id="PTHR43415">
    <property type="entry name" value="SPERMIDINE N(1)-ACETYLTRANSFERASE"/>
    <property type="match status" value="1"/>
</dbReference>
<dbReference type="AlphaFoldDB" id="A0A9D1D6N7"/>
<name>A0A9D1D6N7_9FIRM</name>
<feature type="domain" description="N-acetyltransferase" evidence="1">
    <location>
        <begin position="29"/>
        <end position="164"/>
    </location>
</feature>
<protein>
    <submittedName>
        <fullName evidence="2">GNAT family N-acetyltransferase</fullName>
    </submittedName>
</protein>
<evidence type="ECO:0000313" key="2">
    <source>
        <dbReference type="EMBL" id="HIR09340.1"/>
    </source>
</evidence>
<dbReference type="Pfam" id="PF00583">
    <property type="entry name" value="Acetyltransf_1"/>
    <property type="match status" value="1"/>
</dbReference>
<gene>
    <name evidence="2" type="ORF">IAA70_02930</name>
</gene>
<organism evidence="2 3">
    <name type="scientific">Candidatus Avoscillospira stercoripullorum</name>
    <dbReference type="NCBI Taxonomy" id="2840709"/>
    <lineage>
        <taxon>Bacteria</taxon>
        <taxon>Bacillati</taxon>
        <taxon>Bacillota</taxon>
        <taxon>Clostridia</taxon>
        <taxon>Eubacteriales</taxon>
        <taxon>Oscillospiraceae</taxon>
        <taxon>Oscillospiraceae incertae sedis</taxon>
        <taxon>Candidatus Avoscillospira</taxon>
    </lineage>
</organism>
<sequence>MAIPGVQQPDLLPIGQGLRLRKYDGVYAFALPWYQDEDLLFLVDGKRTPYTLEKLGEMYTYLDRHGELYWIEILEGGAYRPIGDVTFSQEDMPIVIGEAQFRGKGIGRQVVSALVERGRALGYEKMYVAEIYSYNEGSKRCFEHAGFHVVEQTKTGARYAIELGGRPFEA</sequence>
<dbReference type="PANTHER" id="PTHR43415:SF3">
    <property type="entry name" value="GNAT-FAMILY ACETYLTRANSFERASE"/>
    <property type="match status" value="1"/>
</dbReference>
<accession>A0A9D1D6N7</accession>
<reference evidence="2" key="1">
    <citation type="submission" date="2020-10" db="EMBL/GenBank/DDBJ databases">
        <authorList>
            <person name="Gilroy R."/>
        </authorList>
    </citation>
    <scope>NUCLEOTIDE SEQUENCE</scope>
    <source>
        <strain evidence="2">ChiHjej9B8-7071</strain>
    </source>
</reference>